<name>A0A239ZRI2_9CORY</name>
<evidence type="ECO:0000256" key="1">
    <source>
        <dbReference type="SAM" id="Phobius"/>
    </source>
</evidence>
<keyword evidence="1" id="KW-0472">Membrane</keyword>
<sequence length="140" mass="14202">MGNGGLCIFALCTFAVWSAALCLYDLRWRRLPNPLTVPPALACLFVCVAAPGFAWGLVWPALYFVAGRGIGGGDVKLAVTLGVVLMALGGLGAVLAAVALSGAATVVLGLALRRPRLAHGPQMLGAAWAVGTFVGLNGSV</sequence>
<reference evidence="3 4" key="1">
    <citation type="submission" date="2017-06" db="EMBL/GenBank/DDBJ databases">
        <authorList>
            <consortium name="Pathogen Informatics"/>
        </authorList>
    </citation>
    <scope>NUCLEOTIDE SEQUENCE [LARGE SCALE GENOMIC DNA]</scope>
    <source>
        <strain evidence="3 4">NCTC13015</strain>
    </source>
</reference>
<dbReference type="Pfam" id="PF01478">
    <property type="entry name" value="Peptidase_A24"/>
    <property type="match status" value="1"/>
</dbReference>
<feature type="transmembrane region" description="Helical" evidence="1">
    <location>
        <begin position="38"/>
        <end position="65"/>
    </location>
</feature>
<dbReference type="Proteomes" id="UP000215374">
    <property type="component" value="Chromosome 1"/>
</dbReference>
<evidence type="ECO:0000313" key="3">
    <source>
        <dbReference type="EMBL" id="SNV73549.1"/>
    </source>
</evidence>
<dbReference type="AlphaFoldDB" id="A0A239ZRI2"/>
<dbReference type="GO" id="GO:0004190">
    <property type="term" value="F:aspartic-type endopeptidase activity"/>
    <property type="evidence" value="ECO:0007669"/>
    <property type="project" value="InterPro"/>
</dbReference>
<evidence type="ECO:0000313" key="4">
    <source>
        <dbReference type="Proteomes" id="UP000215374"/>
    </source>
</evidence>
<feature type="domain" description="Prepilin type IV endopeptidase peptidase" evidence="2">
    <location>
        <begin position="13"/>
        <end position="103"/>
    </location>
</feature>
<organism evidence="3 4">
    <name type="scientific">Corynebacterium imitans</name>
    <dbReference type="NCBI Taxonomy" id="156978"/>
    <lineage>
        <taxon>Bacteria</taxon>
        <taxon>Bacillati</taxon>
        <taxon>Actinomycetota</taxon>
        <taxon>Actinomycetes</taxon>
        <taxon>Mycobacteriales</taxon>
        <taxon>Corynebacteriaceae</taxon>
        <taxon>Corynebacterium</taxon>
    </lineage>
</organism>
<gene>
    <name evidence="3" type="ORF">SAMEA4535761_01434</name>
</gene>
<dbReference type="RefSeq" id="WP_051904858.1">
    <property type="nucleotide sequence ID" value="NZ_CP009211.1"/>
</dbReference>
<dbReference type="InterPro" id="IPR000045">
    <property type="entry name" value="Prepilin_IV_endopep_pep"/>
</dbReference>
<dbReference type="OrthoDB" id="4428077at2"/>
<dbReference type="Gene3D" id="1.20.120.1220">
    <property type="match status" value="1"/>
</dbReference>
<dbReference type="GO" id="GO:0016020">
    <property type="term" value="C:membrane"/>
    <property type="evidence" value="ECO:0007669"/>
    <property type="project" value="InterPro"/>
</dbReference>
<feature type="transmembrane region" description="Helical" evidence="1">
    <location>
        <begin position="77"/>
        <end position="110"/>
    </location>
</feature>
<proteinExistence type="predicted"/>
<keyword evidence="1" id="KW-0812">Transmembrane</keyword>
<keyword evidence="1" id="KW-1133">Transmembrane helix</keyword>
<dbReference type="EMBL" id="LT906467">
    <property type="protein sequence ID" value="SNV73549.1"/>
    <property type="molecule type" value="Genomic_DNA"/>
</dbReference>
<protein>
    <submittedName>
        <fullName evidence="3">Signal peptidase, membrane protein</fullName>
    </submittedName>
</protein>
<accession>A0A239ZRI2</accession>
<evidence type="ECO:0000259" key="2">
    <source>
        <dbReference type="Pfam" id="PF01478"/>
    </source>
</evidence>